<name>M1KJN6_ENCCN</name>
<dbReference type="OMA" id="INNCLCF"/>
<dbReference type="AlphaFoldDB" id="M1KJN6"/>
<sequence>MDTRIRVDLDKEMYEGGSEIRGAIDMKMRSPLCIGRINLILSKVVKLRVQKVRRTESDNNDEIEETCSGYRHKFEVYSNDDPMGEISSGHHRFPFRFMLRKEDEGSSEIKGVYFDVLCNVKSTYDLYVEVYILGIHNPVYTARKEIQVIDPITELQRFHTAIDVLSPICFLSKRYNIYFETNKQLYYSGDYLVVEASIPSRKPRIKSMECFMYEILNISVEGREILRTKYVAGGEAEHRDGGRVLRASLKIPSATASTVSGNDFSMKVVLFMNLKLYRGTPVRVKKYIHVVRKNMVYPEIDCMDVLEGEIYPEKILVLP</sequence>
<dbReference type="VEuPathDB" id="MicrosporidiaDB:ECU05_1420"/>
<feature type="domain" description="Arrestin-like N-terminal" evidence="1">
    <location>
        <begin position="5"/>
        <end position="107"/>
    </location>
</feature>
<evidence type="ECO:0000313" key="2">
    <source>
        <dbReference type="EMBL" id="AGE95421.1"/>
    </source>
</evidence>
<dbReference type="VEuPathDB" id="MicrosporidiaDB:AEWQ_051430"/>
<proteinExistence type="predicted"/>
<gene>
    <name evidence="2" type="ORF">ECU05_1420</name>
</gene>
<dbReference type="InterPro" id="IPR014756">
    <property type="entry name" value="Ig_E-set"/>
</dbReference>
<organism evidence="2">
    <name type="scientific">Encephalitozoon cuniculi</name>
    <name type="common">Microsporidian parasite</name>
    <dbReference type="NCBI Taxonomy" id="6035"/>
    <lineage>
        <taxon>Eukaryota</taxon>
        <taxon>Fungi</taxon>
        <taxon>Fungi incertae sedis</taxon>
        <taxon>Microsporidia</taxon>
        <taxon>Unikaryonidae</taxon>
        <taxon>Encephalitozoon</taxon>
    </lineage>
</organism>
<reference evidence="2" key="1">
    <citation type="journal article" date="2013" name="Eukaryot. Cell">
        <title>Extremely Reduced Levels of Heterozygosity in the Vertebrate Pathogen Encephalitozoon cuniculi.</title>
        <authorList>
            <person name="Selman M."/>
            <person name="Sak B."/>
            <person name="Kvac M."/>
            <person name="Farinelli L."/>
            <person name="Weiss L.M."/>
            <person name="Corradi N."/>
        </authorList>
    </citation>
    <scope>NUCLEOTIDE SEQUENCE</scope>
</reference>
<accession>M1KJN6</accession>
<dbReference type="VEuPathDB" id="MicrosporidiaDB:AEWD_051430"/>
<dbReference type="InterPro" id="IPR011021">
    <property type="entry name" value="Arrestin-like_N"/>
</dbReference>
<dbReference type="VEuPathDB" id="MicrosporidiaDB:AEWR_051430"/>
<dbReference type="VEuPathDB" id="MicrosporidiaDB:M970_051430"/>
<evidence type="ECO:0000259" key="1">
    <source>
        <dbReference type="Pfam" id="PF00339"/>
    </source>
</evidence>
<protein>
    <recommendedName>
        <fullName evidence="1">Arrestin-like N-terminal domain-containing protein</fullName>
    </recommendedName>
</protein>
<dbReference type="InterPro" id="IPR014752">
    <property type="entry name" value="Arrestin-like_C"/>
</dbReference>
<dbReference type="SUPFAM" id="SSF81296">
    <property type="entry name" value="E set domains"/>
    <property type="match status" value="1"/>
</dbReference>
<dbReference type="Pfam" id="PF00339">
    <property type="entry name" value="Arrestin_N"/>
    <property type="match status" value="1"/>
</dbReference>
<dbReference type="Gene3D" id="2.60.40.640">
    <property type="match status" value="1"/>
</dbReference>
<dbReference type="EMBL" id="KC513607">
    <property type="protein sequence ID" value="AGE95421.1"/>
    <property type="molecule type" value="Genomic_DNA"/>
</dbReference>